<sequence>MTASTDETLQQWTALGWVFKHRVIKVDSKVWREKFGAGQMLLSQDRKVSQIGMIYDLGHPWENLLSAISSTLLPHCEGMVILIYKVLYQHNMQNAQDFDPLGHLCELQYHFGHCLNGLCAGALDEDIVGLELEFLGFEKMVDQLSLSGSLQDAFWFKVMEVVVFEC</sequence>
<keyword evidence="2" id="KW-1185">Reference proteome</keyword>
<protein>
    <submittedName>
        <fullName evidence="1">Uncharacterized protein</fullName>
    </submittedName>
</protein>
<accession>A0AA39P1R1</accession>
<name>A0AA39P1R1_9AGAR</name>
<proteinExistence type="predicted"/>
<dbReference type="EMBL" id="JAUEPU010000139">
    <property type="protein sequence ID" value="KAK0475957.1"/>
    <property type="molecule type" value="Genomic_DNA"/>
</dbReference>
<evidence type="ECO:0000313" key="2">
    <source>
        <dbReference type="Proteomes" id="UP001175228"/>
    </source>
</evidence>
<dbReference type="AlphaFoldDB" id="A0AA39P1R1"/>
<dbReference type="Proteomes" id="UP001175228">
    <property type="component" value="Unassembled WGS sequence"/>
</dbReference>
<organism evidence="1 2">
    <name type="scientific">Armillaria luteobubalina</name>
    <dbReference type="NCBI Taxonomy" id="153913"/>
    <lineage>
        <taxon>Eukaryota</taxon>
        <taxon>Fungi</taxon>
        <taxon>Dikarya</taxon>
        <taxon>Basidiomycota</taxon>
        <taxon>Agaricomycotina</taxon>
        <taxon>Agaricomycetes</taxon>
        <taxon>Agaricomycetidae</taxon>
        <taxon>Agaricales</taxon>
        <taxon>Marasmiineae</taxon>
        <taxon>Physalacriaceae</taxon>
        <taxon>Armillaria</taxon>
    </lineage>
</organism>
<evidence type="ECO:0000313" key="1">
    <source>
        <dbReference type="EMBL" id="KAK0475957.1"/>
    </source>
</evidence>
<reference evidence="1" key="1">
    <citation type="submission" date="2023-06" db="EMBL/GenBank/DDBJ databases">
        <authorList>
            <consortium name="Lawrence Berkeley National Laboratory"/>
            <person name="Ahrendt S."/>
            <person name="Sahu N."/>
            <person name="Indic B."/>
            <person name="Wong-Bajracharya J."/>
            <person name="Merenyi Z."/>
            <person name="Ke H.-M."/>
            <person name="Monk M."/>
            <person name="Kocsube S."/>
            <person name="Drula E."/>
            <person name="Lipzen A."/>
            <person name="Balint B."/>
            <person name="Henrissat B."/>
            <person name="Andreopoulos B."/>
            <person name="Martin F.M."/>
            <person name="Harder C.B."/>
            <person name="Rigling D."/>
            <person name="Ford K.L."/>
            <person name="Foster G.D."/>
            <person name="Pangilinan J."/>
            <person name="Papanicolaou A."/>
            <person name="Barry K."/>
            <person name="LaButti K."/>
            <person name="Viragh M."/>
            <person name="Koriabine M."/>
            <person name="Yan M."/>
            <person name="Riley R."/>
            <person name="Champramary S."/>
            <person name="Plett K.L."/>
            <person name="Tsai I.J."/>
            <person name="Slot J."/>
            <person name="Sipos G."/>
            <person name="Plett J."/>
            <person name="Nagy L.G."/>
            <person name="Grigoriev I.V."/>
        </authorList>
    </citation>
    <scope>NUCLEOTIDE SEQUENCE</scope>
    <source>
        <strain evidence="1">HWK02</strain>
    </source>
</reference>
<comment type="caution">
    <text evidence="1">The sequence shown here is derived from an EMBL/GenBank/DDBJ whole genome shotgun (WGS) entry which is preliminary data.</text>
</comment>
<gene>
    <name evidence="1" type="ORF">EDD18DRAFT_1338616</name>
</gene>